<proteinExistence type="predicted"/>
<organism evidence="2 3">
    <name type="scientific">Purpureocillium lilacinum</name>
    <name type="common">Paecilomyces lilacinus</name>
    <dbReference type="NCBI Taxonomy" id="33203"/>
    <lineage>
        <taxon>Eukaryota</taxon>
        <taxon>Fungi</taxon>
        <taxon>Dikarya</taxon>
        <taxon>Ascomycota</taxon>
        <taxon>Pezizomycotina</taxon>
        <taxon>Sordariomycetes</taxon>
        <taxon>Hypocreomycetidae</taxon>
        <taxon>Hypocreales</taxon>
        <taxon>Ophiocordycipitaceae</taxon>
        <taxon>Purpureocillium</taxon>
    </lineage>
</organism>
<feature type="region of interest" description="Disordered" evidence="1">
    <location>
        <begin position="366"/>
        <end position="387"/>
    </location>
</feature>
<evidence type="ECO:0000313" key="3">
    <source>
        <dbReference type="Proteomes" id="UP001287286"/>
    </source>
</evidence>
<reference evidence="2 3" key="1">
    <citation type="journal article" date="2024" name="Microbiol. Resour. Announc.">
        <title>Genome annotations for the ascomycete fungi Trichoderma harzianum, Trichoderma aggressivum, and Purpureocillium lilacinum.</title>
        <authorList>
            <person name="Beijen E.P.W."/>
            <person name="Ohm R.A."/>
        </authorList>
    </citation>
    <scope>NUCLEOTIDE SEQUENCE [LARGE SCALE GENOMIC DNA]</scope>
    <source>
        <strain evidence="2 3">CBS 150709</strain>
    </source>
</reference>
<feature type="compositionally biased region" description="Basic and acidic residues" evidence="1">
    <location>
        <begin position="366"/>
        <end position="383"/>
    </location>
</feature>
<gene>
    <name evidence="2" type="ORF">Purlil1_7952</name>
</gene>
<sequence>MDQATAVRVVCGRSPRARGAMDIAEMKARWQRGTVTTGRGRGGDEEAVRICGARRGRRGLAAKLAAMCGAWGLLGPKLVAVWNPRQPTTSGRLTTRSQIEVRRIPAGGGGGRNRLARLVWCGMVLWVLRRGTGCRRDWAADVDGLAWLRWRVGAARRDHWATATDAGNIAQKEEVAGSCWRALRLWRGVASHGIAWASESHAWLCPSRPVSGTRSRHYHRVLFFIDRPGWVGVAEGGGSSRAGAQGRAKQKGMACDGGRMTLMIRMDGWRGGGRTMAWMGTRGETPMDDPGKPGALGTQAAAAKPALEALELPAPGPVEFIVARPSTQVKDICRSRSRFLWLDGLDGRGGRQTDTRRQRTVKIDAARHQEKANTAEAGTRKTGSDAVSLSCPSGPQLCLSLVWKADGWMERGLEDLWKHTARGRRKRKEPPAHPWMPVSTSTSRSLRVQHVPATTAARLGPKIACLINQSRVDNRGAPADRSPASPIRAKQVVVAWRHHPPRIIISCQAGTAVSSFIACSVPSIGIAVDQAGRSPMQGCDSYITMHLRVL</sequence>
<protein>
    <submittedName>
        <fullName evidence="2">Uncharacterized protein</fullName>
    </submittedName>
</protein>
<evidence type="ECO:0000256" key="1">
    <source>
        <dbReference type="SAM" id="MobiDB-lite"/>
    </source>
</evidence>
<comment type="caution">
    <text evidence="2">The sequence shown here is derived from an EMBL/GenBank/DDBJ whole genome shotgun (WGS) entry which is preliminary data.</text>
</comment>
<dbReference type="EMBL" id="JAWRVI010000030">
    <property type="protein sequence ID" value="KAK4087621.1"/>
    <property type="molecule type" value="Genomic_DNA"/>
</dbReference>
<feature type="region of interest" description="Disordered" evidence="1">
    <location>
        <begin position="422"/>
        <end position="447"/>
    </location>
</feature>
<name>A0ABR0BUS6_PURLI</name>
<accession>A0ABR0BUS6</accession>
<evidence type="ECO:0000313" key="2">
    <source>
        <dbReference type="EMBL" id="KAK4087621.1"/>
    </source>
</evidence>
<keyword evidence="3" id="KW-1185">Reference proteome</keyword>
<dbReference type="Proteomes" id="UP001287286">
    <property type="component" value="Unassembled WGS sequence"/>
</dbReference>